<evidence type="ECO:0000313" key="3">
    <source>
        <dbReference type="Proteomes" id="UP001461341"/>
    </source>
</evidence>
<dbReference type="Pfam" id="PF06782">
    <property type="entry name" value="UPF0236"/>
    <property type="match status" value="1"/>
</dbReference>
<keyword evidence="3" id="KW-1185">Reference proteome</keyword>
<comment type="similarity">
    <text evidence="1">Belongs to the UPF0236 family.</text>
</comment>
<dbReference type="Proteomes" id="UP001461341">
    <property type="component" value="Chromosome"/>
</dbReference>
<dbReference type="RefSeq" id="WP_369017618.1">
    <property type="nucleotide sequence ID" value="NZ_CP121689.1"/>
</dbReference>
<evidence type="ECO:0000313" key="2">
    <source>
        <dbReference type="EMBL" id="WZL75471.1"/>
    </source>
</evidence>
<organism evidence="2 3">
    <name type="scientific">Thermatribacter velox</name>
    <dbReference type="NCBI Taxonomy" id="3039681"/>
    <lineage>
        <taxon>Bacteria</taxon>
        <taxon>Pseudomonadati</taxon>
        <taxon>Atribacterota</taxon>
        <taxon>Atribacteria</taxon>
        <taxon>Atribacterales</taxon>
        <taxon>Thermatribacteraceae</taxon>
        <taxon>Thermatribacter</taxon>
    </lineage>
</organism>
<accession>A0ABZ2YBC5</accession>
<dbReference type="EMBL" id="CP121689">
    <property type="protein sequence ID" value="WZL75471.1"/>
    <property type="molecule type" value="Genomic_DNA"/>
</dbReference>
<proteinExistence type="inferred from homology"/>
<sequence length="145" mass="17257">MRKLHDEFSFYYLRGNFSAWSRFWRASWIKQGLNILPKAVFVLDRFHLAKRIKGTLHHNPQLEKKLWKAIQEGSWDEVADVLLNGYSETTDPKKQREIKELLHYLQQSFQGILAFKHYQKLKLRISARGHVSHVLSARLSQRPMQ</sequence>
<name>A0ABZ2YBC5_9BACT</name>
<reference evidence="2 3" key="1">
    <citation type="submission" date="2023-03" db="EMBL/GenBank/DDBJ databases">
        <title>Novel Species.</title>
        <authorList>
            <person name="Ma S."/>
        </authorList>
    </citation>
    <scope>NUCLEOTIDE SEQUENCE [LARGE SCALE GENOMIC DNA]</scope>
    <source>
        <strain evidence="2 3">B11</strain>
    </source>
</reference>
<dbReference type="InterPro" id="IPR009620">
    <property type="entry name" value="UPF0236"/>
</dbReference>
<evidence type="ECO:0000256" key="1">
    <source>
        <dbReference type="ARBA" id="ARBA00006539"/>
    </source>
</evidence>
<protein>
    <submittedName>
        <fullName evidence="2">UPF0236 family protein</fullName>
    </submittedName>
</protein>
<gene>
    <name evidence="2" type="ORF">QBE54_07700</name>
</gene>